<dbReference type="SMART" id="SM00256">
    <property type="entry name" value="FBOX"/>
    <property type="match status" value="1"/>
</dbReference>
<evidence type="ECO:0000259" key="1">
    <source>
        <dbReference type="PROSITE" id="PS50181"/>
    </source>
</evidence>
<protein>
    <recommendedName>
        <fullName evidence="1">F-box domain-containing protein</fullName>
    </recommendedName>
</protein>
<accession>A0A834XYN4</accession>
<dbReference type="AlphaFoldDB" id="A0A834XYN4"/>
<dbReference type="EMBL" id="JACMRX010000002">
    <property type="protein sequence ID" value="KAF7994688.1"/>
    <property type="molecule type" value="Genomic_DNA"/>
</dbReference>
<dbReference type="SUPFAM" id="SSF81383">
    <property type="entry name" value="F-box domain"/>
    <property type="match status" value="1"/>
</dbReference>
<reference evidence="2 3" key="1">
    <citation type="submission" date="2020-08" db="EMBL/GenBank/DDBJ databases">
        <title>Aphidius gifuensis genome sequencing and assembly.</title>
        <authorList>
            <person name="Du Z."/>
        </authorList>
    </citation>
    <scope>NUCLEOTIDE SEQUENCE [LARGE SCALE GENOMIC DNA]</scope>
    <source>
        <strain evidence="2">YNYX2018</strain>
        <tissue evidence="2">Adults</tissue>
    </source>
</reference>
<dbReference type="InterPro" id="IPR036047">
    <property type="entry name" value="F-box-like_dom_sf"/>
</dbReference>
<dbReference type="SUPFAM" id="SSF52047">
    <property type="entry name" value="RNI-like"/>
    <property type="match status" value="1"/>
</dbReference>
<dbReference type="InterPro" id="IPR032675">
    <property type="entry name" value="LRR_dom_sf"/>
</dbReference>
<name>A0A834XYN4_APHGI</name>
<dbReference type="Gene3D" id="3.80.10.10">
    <property type="entry name" value="Ribonuclease Inhibitor"/>
    <property type="match status" value="1"/>
</dbReference>
<proteinExistence type="predicted"/>
<dbReference type="CDD" id="cd09917">
    <property type="entry name" value="F-box_SF"/>
    <property type="match status" value="1"/>
</dbReference>
<gene>
    <name evidence="2" type="ORF">HCN44_004160</name>
</gene>
<dbReference type="OrthoDB" id="7689274at2759"/>
<dbReference type="Proteomes" id="UP000639338">
    <property type="component" value="Unassembled WGS sequence"/>
</dbReference>
<feature type="domain" description="F-box" evidence="1">
    <location>
        <begin position="2"/>
        <end position="51"/>
    </location>
</feature>
<evidence type="ECO:0000313" key="3">
    <source>
        <dbReference type="Proteomes" id="UP000639338"/>
    </source>
</evidence>
<organism evidence="2 3">
    <name type="scientific">Aphidius gifuensis</name>
    <name type="common">Parasitoid wasp</name>
    <dbReference type="NCBI Taxonomy" id="684658"/>
    <lineage>
        <taxon>Eukaryota</taxon>
        <taxon>Metazoa</taxon>
        <taxon>Ecdysozoa</taxon>
        <taxon>Arthropoda</taxon>
        <taxon>Hexapoda</taxon>
        <taxon>Insecta</taxon>
        <taxon>Pterygota</taxon>
        <taxon>Neoptera</taxon>
        <taxon>Endopterygota</taxon>
        <taxon>Hymenoptera</taxon>
        <taxon>Apocrita</taxon>
        <taxon>Ichneumonoidea</taxon>
        <taxon>Braconidae</taxon>
        <taxon>Aphidiinae</taxon>
        <taxon>Aphidius</taxon>
    </lineage>
</organism>
<evidence type="ECO:0000313" key="2">
    <source>
        <dbReference type="EMBL" id="KAF7994688.1"/>
    </source>
</evidence>
<dbReference type="Pfam" id="PF12937">
    <property type="entry name" value="F-box-like"/>
    <property type="match status" value="1"/>
</dbReference>
<dbReference type="PROSITE" id="PS50181">
    <property type="entry name" value="FBOX"/>
    <property type="match status" value="1"/>
</dbReference>
<dbReference type="InterPro" id="IPR001810">
    <property type="entry name" value="F-box_dom"/>
</dbReference>
<comment type="caution">
    <text evidence="2">The sequence shown here is derived from an EMBL/GenBank/DDBJ whole genome shotgun (WGS) entry which is preliminary data.</text>
</comment>
<keyword evidence="3" id="KW-1185">Reference proteome</keyword>
<sequence length="264" mass="31374">MSSPICNLSTELLLKIFSFVDVNERLKLEEVCKRWCEISKWKWLDIKYVHLSYKHKSTYIRRVTNRLKVLEIYDTCNSPLLKNVTQYMSTFNNLQKFEYSTVEHVCDNFFCKDTNDLTQILELLPITLKKFCLHKCILLPTYNIGKFKSLKHFSYSYPNYLSHELEDVLTNVLESLPDTLESLHIFGQSLNTKFHIGKLQSLKFLWLWSLKLKKNNITGLESLDKNLEHVRLWGKEIDNDYLKQVQKLDCVKMFTHTQEEKIFA</sequence>